<dbReference type="InterPro" id="IPR046341">
    <property type="entry name" value="SET_dom_sf"/>
</dbReference>
<reference evidence="2 3" key="1">
    <citation type="journal article" date="2016" name="Nat. Commun.">
        <title>Thousands of microbial genomes shed light on interconnected biogeochemical processes in an aquifer system.</title>
        <authorList>
            <person name="Anantharaman K."/>
            <person name="Brown C.T."/>
            <person name="Hug L.A."/>
            <person name="Sharon I."/>
            <person name="Castelle C.J."/>
            <person name="Probst A.J."/>
            <person name="Thomas B.C."/>
            <person name="Singh A."/>
            <person name="Wilkins M.J."/>
            <person name="Karaoz U."/>
            <person name="Brodie E.L."/>
            <person name="Williams K.H."/>
            <person name="Hubbard S.S."/>
            <person name="Banfield J.F."/>
        </authorList>
    </citation>
    <scope>NUCLEOTIDE SEQUENCE [LARGE SCALE GENOMIC DNA]</scope>
</reference>
<proteinExistence type="predicted"/>
<dbReference type="SUPFAM" id="SSF82199">
    <property type="entry name" value="SET domain"/>
    <property type="match status" value="1"/>
</dbReference>
<dbReference type="SMART" id="SM00317">
    <property type="entry name" value="SET"/>
    <property type="match status" value="1"/>
</dbReference>
<organism evidence="2 3">
    <name type="scientific">Candidatus Yanofskybacteria bacterium RIFCSPHIGHO2_01_FULL_41_26</name>
    <dbReference type="NCBI Taxonomy" id="1802661"/>
    <lineage>
        <taxon>Bacteria</taxon>
        <taxon>Candidatus Yanofskyibacteriota</taxon>
    </lineage>
</organism>
<accession>A0A1F8EDY3</accession>
<name>A0A1F8EDY3_9BACT</name>
<dbReference type="Proteomes" id="UP000176893">
    <property type="component" value="Unassembled WGS sequence"/>
</dbReference>
<feature type="domain" description="SET" evidence="1">
    <location>
        <begin position="4"/>
        <end position="111"/>
    </location>
</feature>
<dbReference type="Gene3D" id="2.170.270.10">
    <property type="entry name" value="SET domain"/>
    <property type="match status" value="1"/>
</dbReference>
<dbReference type="PROSITE" id="PS50280">
    <property type="entry name" value="SET"/>
    <property type="match status" value="1"/>
</dbReference>
<evidence type="ECO:0000313" key="3">
    <source>
        <dbReference type="Proteomes" id="UP000176893"/>
    </source>
</evidence>
<gene>
    <name evidence="2" type="ORF">A2649_03470</name>
</gene>
<dbReference type="EMBL" id="MGJB01000017">
    <property type="protein sequence ID" value="OGM98318.1"/>
    <property type="molecule type" value="Genomic_DNA"/>
</dbReference>
<evidence type="ECO:0000313" key="2">
    <source>
        <dbReference type="EMBL" id="OGM98318.1"/>
    </source>
</evidence>
<dbReference type="InterPro" id="IPR001214">
    <property type="entry name" value="SET_dom"/>
</dbReference>
<comment type="caution">
    <text evidence="2">The sequence shown here is derived from an EMBL/GenBank/DDBJ whole genome shotgun (WGS) entry which is preliminary data.</text>
</comment>
<dbReference type="AlphaFoldDB" id="A0A1F8EDY3"/>
<dbReference type="STRING" id="1802661.A2649_03470"/>
<sequence length="143" mass="16384">MLMVKTKIGSSKIHGVGVFADEFIPKGTVIWKFTPGFDILSFPDLLQIYIYKYSWKSKKSKLYCFSSDNGKYFNHSKNSNTISEHRDGEEEVTTTAVKDIQIGEELTDNYSSFEADSDDKNVLEEIAKKYALVDELDPRLKKH</sequence>
<protein>
    <recommendedName>
        <fullName evidence="1">SET domain-containing protein</fullName>
    </recommendedName>
</protein>
<dbReference type="CDD" id="cd08161">
    <property type="entry name" value="SET"/>
    <property type="match status" value="1"/>
</dbReference>
<evidence type="ECO:0000259" key="1">
    <source>
        <dbReference type="PROSITE" id="PS50280"/>
    </source>
</evidence>
<dbReference type="Pfam" id="PF00856">
    <property type="entry name" value="SET"/>
    <property type="match status" value="1"/>
</dbReference>